<feature type="compositionally biased region" description="Basic and acidic residues" evidence="1">
    <location>
        <begin position="38"/>
        <end position="50"/>
    </location>
</feature>
<comment type="caution">
    <text evidence="2">The sequence shown here is derived from an EMBL/GenBank/DDBJ whole genome shotgun (WGS) entry which is preliminary data.</text>
</comment>
<protein>
    <submittedName>
        <fullName evidence="2">Uncharacterized protein</fullName>
    </submittedName>
</protein>
<evidence type="ECO:0000313" key="3">
    <source>
        <dbReference type="Proteomes" id="UP000779574"/>
    </source>
</evidence>
<organism evidence="2 3">
    <name type="scientific">Aureobasidium melanogenum</name>
    <name type="common">Aureobasidium pullulans var. melanogenum</name>
    <dbReference type="NCBI Taxonomy" id="46634"/>
    <lineage>
        <taxon>Eukaryota</taxon>
        <taxon>Fungi</taxon>
        <taxon>Dikarya</taxon>
        <taxon>Ascomycota</taxon>
        <taxon>Pezizomycotina</taxon>
        <taxon>Dothideomycetes</taxon>
        <taxon>Dothideomycetidae</taxon>
        <taxon>Dothideales</taxon>
        <taxon>Saccotheciaceae</taxon>
        <taxon>Aureobasidium</taxon>
    </lineage>
</organism>
<proteinExistence type="predicted"/>
<feature type="non-terminal residue" evidence="2">
    <location>
        <position position="91"/>
    </location>
</feature>
<feature type="region of interest" description="Disordered" evidence="1">
    <location>
        <begin position="1"/>
        <end position="91"/>
    </location>
</feature>
<feature type="compositionally biased region" description="Basic and acidic residues" evidence="1">
    <location>
        <begin position="20"/>
        <end position="29"/>
    </location>
</feature>
<evidence type="ECO:0000256" key="1">
    <source>
        <dbReference type="SAM" id="MobiDB-lite"/>
    </source>
</evidence>
<dbReference type="Proteomes" id="UP000779574">
    <property type="component" value="Unassembled WGS sequence"/>
</dbReference>
<evidence type="ECO:0000313" key="2">
    <source>
        <dbReference type="EMBL" id="KAG9657920.1"/>
    </source>
</evidence>
<feature type="compositionally biased region" description="Low complexity" evidence="1">
    <location>
        <begin position="61"/>
        <end position="76"/>
    </location>
</feature>
<gene>
    <name evidence="2" type="ORF">KCU76_g19997</name>
</gene>
<feature type="compositionally biased region" description="Basic residues" evidence="1">
    <location>
        <begin position="78"/>
        <end position="91"/>
    </location>
</feature>
<name>A0A9P8IXE1_AURME</name>
<dbReference type="EMBL" id="JAHFXF010002323">
    <property type="protein sequence ID" value="KAG9657920.1"/>
    <property type="molecule type" value="Genomic_DNA"/>
</dbReference>
<reference evidence="2" key="1">
    <citation type="journal article" date="2021" name="J Fungi (Basel)">
        <title>Virulence traits and population genomics of the black yeast Aureobasidium melanogenum.</title>
        <authorList>
            <person name="Cernosa A."/>
            <person name="Sun X."/>
            <person name="Gostincar C."/>
            <person name="Fang C."/>
            <person name="Gunde-Cimerman N."/>
            <person name="Song Z."/>
        </authorList>
    </citation>
    <scope>NUCLEOTIDE SEQUENCE</scope>
    <source>
        <strain evidence="2">EXF-9911</strain>
    </source>
</reference>
<dbReference type="AlphaFoldDB" id="A0A9P8IXE1"/>
<feature type="non-terminal residue" evidence="2">
    <location>
        <position position="1"/>
    </location>
</feature>
<reference evidence="2" key="2">
    <citation type="submission" date="2021-08" db="EMBL/GenBank/DDBJ databases">
        <authorList>
            <person name="Gostincar C."/>
            <person name="Sun X."/>
            <person name="Song Z."/>
            <person name="Gunde-Cimerman N."/>
        </authorList>
    </citation>
    <scope>NUCLEOTIDE SEQUENCE</scope>
    <source>
        <strain evidence="2">EXF-9911</strain>
    </source>
</reference>
<sequence length="91" mass="9893">GSCIGKPSTSSTAKWTDVVLTKERSEAKAVKAQQNSEDPNRSGPDAHDNKTGAPKLKRTMSQQDSTQSDTPPTSSPRTGHRDRHQVKSMVF</sequence>
<accession>A0A9P8IXE1</accession>